<name>A0AAV2QJ10_MEGNR</name>
<feature type="transmembrane region" description="Helical" evidence="8">
    <location>
        <begin position="337"/>
        <end position="362"/>
    </location>
</feature>
<dbReference type="PANTHER" id="PTHR10010:SF46">
    <property type="entry name" value="SODIUM-DEPENDENT PHOSPHATE TRANSPORT PROTEIN 2B"/>
    <property type="match status" value="1"/>
</dbReference>
<feature type="transmembrane region" description="Helical" evidence="8">
    <location>
        <begin position="526"/>
        <end position="548"/>
    </location>
</feature>
<feature type="transmembrane region" description="Helical" evidence="8">
    <location>
        <begin position="132"/>
        <end position="154"/>
    </location>
</feature>
<evidence type="ECO:0000256" key="7">
    <source>
        <dbReference type="SAM" id="MobiDB-lite"/>
    </source>
</evidence>
<dbReference type="Proteomes" id="UP001497623">
    <property type="component" value="Unassembled WGS sequence"/>
</dbReference>
<feature type="transmembrane region" description="Helical" evidence="8">
    <location>
        <begin position="383"/>
        <end position="403"/>
    </location>
</feature>
<keyword evidence="4 8" id="KW-0812">Transmembrane</keyword>
<keyword evidence="3" id="KW-1003">Cell membrane</keyword>
<evidence type="ECO:0000313" key="9">
    <source>
        <dbReference type="EMBL" id="CAL4088748.1"/>
    </source>
</evidence>
<evidence type="ECO:0000313" key="10">
    <source>
        <dbReference type="Proteomes" id="UP001497623"/>
    </source>
</evidence>
<evidence type="ECO:0000256" key="1">
    <source>
        <dbReference type="ARBA" id="ARBA00004424"/>
    </source>
</evidence>
<comment type="subcellular location">
    <subcellularLocation>
        <location evidence="1">Apical cell membrane</location>
        <topology evidence="1">Multi-pass membrane protein</topology>
    </subcellularLocation>
</comment>
<sequence>METKSAHCNEGFDAMELGRGGLGDNAKSALRLNAGNLKLESNNSEKSNGILSQRTSIPRDGPKTLDNALDAGISWKDMSSSDQRKAVVMNVAKFCTVTVLLYLFICSLDFLQASFRLIAGKSTGNILNAEGGFITNPIVGLMIGILVTVLVQSSSTSTSIIVSMVSSGLLNVKAAIPMIIGSNIGTSVTSTLVSLTQAGDREEFRRAFAGATVHDMFNWLNVFVMLTLEICFGFLHFITKSIMDSYSFEGGNGGGEIKILKYLTEPFTKVVIKLDKRVITSWGARGNTTADEIYNNQTTMIFRCFDTCTLLDRQPNCNEETCDPWFLFSGTTMSDTIIGIILLIGSLTMLSTCLIGIVKVLNSIMKGSVATLMKKTLNADIPYVPWLTGYVAMLIGAFMTFILQSSSVFTSTLTPLIGVGLITVERAYPLTLGSNIGTTSTTILASLAGEGETLRASIQIALVHLFFNLFGIALFYPVPFMRFPVPMAKFLGNITAKYRWFAILYLFGMFFLLPAAVFLLSLGGSLALYIVGLPLLLLLIFVALVNVLQAKKPEYLPHILSSWDFLPEPLRSLEPYDKLFTKLMCLKSCQAAAQASDSQSNLTKPPQGFDNPAMDNSDQRSV</sequence>
<evidence type="ECO:0000256" key="8">
    <source>
        <dbReference type="SAM" id="Phobius"/>
    </source>
</evidence>
<dbReference type="EMBL" id="CAXKWB010007868">
    <property type="protein sequence ID" value="CAL4088748.1"/>
    <property type="molecule type" value="Genomic_DNA"/>
</dbReference>
<dbReference type="GO" id="GO:0044341">
    <property type="term" value="P:sodium-dependent phosphate transport"/>
    <property type="evidence" value="ECO:0007669"/>
    <property type="project" value="InterPro"/>
</dbReference>
<reference evidence="9 10" key="1">
    <citation type="submission" date="2024-05" db="EMBL/GenBank/DDBJ databases">
        <authorList>
            <person name="Wallberg A."/>
        </authorList>
    </citation>
    <scope>NUCLEOTIDE SEQUENCE [LARGE SCALE GENOMIC DNA]</scope>
</reference>
<feature type="transmembrane region" description="Helical" evidence="8">
    <location>
        <begin position="498"/>
        <end position="520"/>
    </location>
</feature>
<feature type="transmembrane region" description="Helical" evidence="8">
    <location>
        <begin position="174"/>
        <end position="195"/>
    </location>
</feature>
<evidence type="ECO:0000256" key="2">
    <source>
        <dbReference type="ARBA" id="ARBA00005808"/>
    </source>
</evidence>
<dbReference type="PANTHER" id="PTHR10010">
    <property type="entry name" value="SOLUTE CARRIER FAMILY 34 SODIUM PHOSPHATE , MEMBER 2-RELATED"/>
    <property type="match status" value="1"/>
</dbReference>
<accession>A0AAV2QJ10</accession>
<feature type="transmembrane region" description="Helical" evidence="8">
    <location>
        <begin position="456"/>
        <end position="478"/>
    </location>
</feature>
<dbReference type="NCBIfam" id="NF037997">
    <property type="entry name" value="Na_Pi_symport"/>
    <property type="match status" value="1"/>
</dbReference>
<dbReference type="AlphaFoldDB" id="A0AAV2QJ10"/>
<keyword evidence="6 8" id="KW-0472">Membrane</keyword>
<evidence type="ECO:0000256" key="6">
    <source>
        <dbReference type="ARBA" id="ARBA00023136"/>
    </source>
</evidence>
<comment type="caution">
    <text evidence="9">The sequence shown here is derived from an EMBL/GenBank/DDBJ whole genome shotgun (WGS) entry which is preliminary data.</text>
</comment>
<dbReference type="GO" id="GO:0005436">
    <property type="term" value="F:sodium:phosphate symporter activity"/>
    <property type="evidence" value="ECO:0007669"/>
    <property type="project" value="InterPro"/>
</dbReference>
<protein>
    <submittedName>
        <fullName evidence="9">Uncharacterized protein</fullName>
    </submittedName>
</protein>
<evidence type="ECO:0000256" key="5">
    <source>
        <dbReference type="ARBA" id="ARBA00022989"/>
    </source>
</evidence>
<feature type="compositionally biased region" description="Polar residues" evidence="7">
    <location>
        <begin position="43"/>
        <end position="56"/>
    </location>
</feature>
<evidence type="ECO:0000256" key="4">
    <source>
        <dbReference type="ARBA" id="ARBA00022692"/>
    </source>
</evidence>
<feature type="region of interest" description="Disordered" evidence="7">
    <location>
        <begin position="43"/>
        <end position="63"/>
    </location>
</feature>
<gene>
    <name evidence="9" type="ORF">MNOR_LOCUS13625</name>
</gene>
<dbReference type="InterPro" id="IPR003841">
    <property type="entry name" value="Na/Pi_transpt"/>
</dbReference>
<keyword evidence="10" id="KW-1185">Reference proteome</keyword>
<comment type="similarity">
    <text evidence="2">Belongs to the SLC34A transporter family.</text>
</comment>
<feature type="region of interest" description="Disordered" evidence="7">
    <location>
        <begin position="595"/>
        <end position="622"/>
    </location>
</feature>
<proteinExistence type="inferred from homology"/>
<dbReference type="NCBIfam" id="TIGR01013">
    <property type="entry name" value="2a58"/>
    <property type="match status" value="1"/>
</dbReference>
<feature type="transmembrane region" description="Helical" evidence="8">
    <location>
        <begin position="216"/>
        <end position="238"/>
    </location>
</feature>
<organism evidence="9 10">
    <name type="scientific">Meganyctiphanes norvegica</name>
    <name type="common">Northern krill</name>
    <name type="synonym">Thysanopoda norvegica</name>
    <dbReference type="NCBI Taxonomy" id="48144"/>
    <lineage>
        <taxon>Eukaryota</taxon>
        <taxon>Metazoa</taxon>
        <taxon>Ecdysozoa</taxon>
        <taxon>Arthropoda</taxon>
        <taxon>Crustacea</taxon>
        <taxon>Multicrustacea</taxon>
        <taxon>Malacostraca</taxon>
        <taxon>Eumalacostraca</taxon>
        <taxon>Eucarida</taxon>
        <taxon>Euphausiacea</taxon>
        <taxon>Euphausiidae</taxon>
        <taxon>Meganyctiphanes</taxon>
    </lineage>
</organism>
<evidence type="ECO:0000256" key="3">
    <source>
        <dbReference type="ARBA" id="ARBA00022475"/>
    </source>
</evidence>
<feature type="transmembrane region" description="Helical" evidence="8">
    <location>
        <begin position="91"/>
        <end position="111"/>
    </location>
</feature>
<keyword evidence="5 8" id="KW-1133">Transmembrane helix</keyword>
<dbReference type="Pfam" id="PF02690">
    <property type="entry name" value="Na_Pi_cotrans"/>
    <property type="match status" value="2"/>
</dbReference>
<dbReference type="GO" id="GO:0016324">
    <property type="term" value="C:apical plasma membrane"/>
    <property type="evidence" value="ECO:0007669"/>
    <property type="project" value="UniProtKB-SubCell"/>
</dbReference>